<proteinExistence type="predicted"/>
<evidence type="ECO:0000256" key="3">
    <source>
        <dbReference type="ARBA" id="ARBA00048615"/>
    </source>
</evidence>
<evidence type="ECO:0000313" key="6">
    <source>
        <dbReference type="EMBL" id="MFD2213441.1"/>
    </source>
</evidence>
<dbReference type="NCBIfam" id="NF002969">
    <property type="entry name" value="PRK03643.1"/>
    <property type="match status" value="1"/>
</dbReference>
<dbReference type="Pfam" id="PF08125">
    <property type="entry name" value="Mannitol_dh_C"/>
    <property type="match status" value="1"/>
</dbReference>
<evidence type="ECO:0000256" key="2">
    <source>
        <dbReference type="ARBA" id="ARBA00023027"/>
    </source>
</evidence>
<reference evidence="7" key="1">
    <citation type="journal article" date="2019" name="Int. J. Syst. Evol. Microbiol.">
        <title>The Global Catalogue of Microorganisms (GCM) 10K type strain sequencing project: providing services to taxonomists for standard genome sequencing and annotation.</title>
        <authorList>
            <consortium name="The Broad Institute Genomics Platform"/>
            <consortium name="The Broad Institute Genome Sequencing Center for Infectious Disease"/>
            <person name="Wu L."/>
            <person name="Ma J."/>
        </authorList>
    </citation>
    <scope>NUCLEOTIDE SEQUENCE [LARGE SCALE GENOMIC DNA]</scope>
    <source>
        <strain evidence="7">CGMCC 1.15474</strain>
    </source>
</reference>
<dbReference type="InterPro" id="IPR008927">
    <property type="entry name" value="6-PGluconate_DH-like_C_sf"/>
</dbReference>
<comment type="catalytic activity">
    <reaction evidence="3">
        <text>D-mannitol 1-phosphate + NAD(+) = beta-D-fructose 6-phosphate + NADH + H(+)</text>
        <dbReference type="Rhea" id="RHEA:19661"/>
        <dbReference type="ChEBI" id="CHEBI:15378"/>
        <dbReference type="ChEBI" id="CHEBI:57540"/>
        <dbReference type="ChEBI" id="CHEBI:57634"/>
        <dbReference type="ChEBI" id="CHEBI:57945"/>
        <dbReference type="ChEBI" id="CHEBI:61381"/>
        <dbReference type="EC" id="1.1.1.17"/>
    </reaction>
</comment>
<dbReference type="SUPFAM" id="SSF48179">
    <property type="entry name" value="6-phosphogluconate dehydrogenase C-terminal domain-like"/>
    <property type="match status" value="1"/>
</dbReference>
<dbReference type="InterPro" id="IPR036291">
    <property type="entry name" value="NAD(P)-bd_dom_sf"/>
</dbReference>
<dbReference type="SUPFAM" id="SSF51735">
    <property type="entry name" value="NAD(P)-binding Rossmann-fold domains"/>
    <property type="match status" value="1"/>
</dbReference>
<feature type="domain" description="Mannitol dehydrogenase N-terminal" evidence="4">
    <location>
        <begin position="29"/>
        <end position="268"/>
    </location>
</feature>
<protein>
    <submittedName>
        <fullName evidence="6">Tagaturonate reductase</fullName>
    </submittedName>
</protein>
<dbReference type="RefSeq" id="WP_247340825.1">
    <property type="nucleotide sequence ID" value="NZ_CP095550.1"/>
</dbReference>
<dbReference type="InterPro" id="IPR000669">
    <property type="entry name" value="Mannitol_DH"/>
</dbReference>
<dbReference type="InterPro" id="IPR013131">
    <property type="entry name" value="Mannitol_DH_N"/>
</dbReference>
<comment type="caution">
    <text evidence="6">The sequence shown here is derived from an EMBL/GenBank/DDBJ whole genome shotgun (WGS) entry which is preliminary data.</text>
</comment>
<dbReference type="Gene3D" id="3.40.50.720">
    <property type="entry name" value="NAD(P)-binding Rossmann-like Domain"/>
    <property type="match status" value="1"/>
</dbReference>
<dbReference type="Gene3D" id="1.10.1040.10">
    <property type="entry name" value="N-(1-d-carboxylethyl)-l-norvaline Dehydrogenase, domain 2"/>
    <property type="match status" value="1"/>
</dbReference>
<evidence type="ECO:0000256" key="1">
    <source>
        <dbReference type="ARBA" id="ARBA00023002"/>
    </source>
</evidence>
<evidence type="ECO:0000259" key="4">
    <source>
        <dbReference type="Pfam" id="PF01232"/>
    </source>
</evidence>
<name>A0ABW5BXC3_9BACI</name>
<dbReference type="InterPro" id="IPR013328">
    <property type="entry name" value="6PGD_dom2"/>
</dbReference>
<feature type="domain" description="Mannitol dehydrogenase C-terminal" evidence="5">
    <location>
        <begin position="285"/>
        <end position="489"/>
    </location>
</feature>
<keyword evidence="1" id="KW-0560">Oxidoreductase</keyword>
<accession>A0ABW5BXC3</accession>
<dbReference type="PANTHER" id="PTHR30524">
    <property type="entry name" value="MANNITOL-1-PHOSPHATE 5-DEHYDROGENASE"/>
    <property type="match status" value="1"/>
</dbReference>
<sequence>MEQLSRNMLLENHQLTESMEVNLTNDLPERILQFGEGNFLRGFVDWMVNEMNKQGIFNGRVVAIQPTPHGKVVPKLNAQDGLYTLVQQGIKDGKQVNKSEIITSISRGINPYENWNEVLKVAESPSIQFVFSNTTEAGLTYLEEEFIPDTSPLSFPGKLTAVLYHRYRVFNGSEDSGLTIIPCELVEENANVLRGIVLKLAKDWELPLDFIQWVEQNNRFCNTLVDRIVPGYPKENIDTFTETLGYEDQLLAVCEPYHLFVIDGDKAISESIPFHEAGLQVKWGDVTPYRQLKVGLLNAPHTMMFSLGYLSGVNTVYEVMENQELFSFVENAIKDEIKTVLSFEKNVLDEFANSVLDRFKNPFVKHYLVDLGQNAVSKYKARVLPLFFEYLDKQNKLPVHMVFSLSGLIAYYRPIRVDGDEHMVGIRDLQEYQIRDSKDAIITFSEAWNQYDGTKKSLIEVVSIILSDEKLWGRSLVEISLLKDMVIHYLEDIVTYGVQKSLEKFYLKN</sequence>
<keyword evidence="7" id="KW-1185">Reference proteome</keyword>
<dbReference type="PRINTS" id="PR00084">
    <property type="entry name" value="MTLDHDRGNASE"/>
</dbReference>
<dbReference type="PANTHER" id="PTHR30524:SF0">
    <property type="entry name" value="ALTRONATE OXIDOREDUCTASE-RELATED"/>
    <property type="match status" value="1"/>
</dbReference>
<dbReference type="InterPro" id="IPR013118">
    <property type="entry name" value="Mannitol_DH_C"/>
</dbReference>
<evidence type="ECO:0000259" key="5">
    <source>
        <dbReference type="Pfam" id="PF08125"/>
    </source>
</evidence>
<dbReference type="EMBL" id="JBHUIK010000001">
    <property type="protein sequence ID" value="MFD2213441.1"/>
    <property type="molecule type" value="Genomic_DNA"/>
</dbReference>
<evidence type="ECO:0000313" key="7">
    <source>
        <dbReference type="Proteomes" id="UP001597318"/>
    </source>
</evidence>
<dbReference type="Proteomes" id="UP001597318">
    <property type="component" value="Unassembled WGS sequence"/>
</dbReference>
<dbReference type="Pfam" id="PF01232">
    <property type="entry name" value="Mannitol_dh"/>
    <property type="match status" value="1"/>
</dbReference>
<gene>
    <name evidence="6" type="ORF">ACFSKK_07000</name>
</gene>
<organism evidence="6 7">
    <name type="scientific">Metabacillus endolithicus</name>
    <dbReference type="NCBI Taxonomy" id="1535204"/>
    <lineage>
        <taxon>Bacteria</taxon>
        <taxon>Bacillati</taxon>
        <taxon>Bacillota</taxon>
        <taxon>Bacilli</taxon>
        <taxon>Bacillales</taxon>
        <taxon>Bacillaceae</taxon>
        <taxon>Metabacillus</taxon>
    </lineage>
</organism>
<keyword evidence="2" id="KW-0520">NAD</keyword>